<dbReference type="OrthoDB" id="41867at2759"/>
<keyword evidence="2" id="KW-0812">Transmembrane</keyword>
<evidence type="ECO:0000313" key="3">
    <source>
        <dbReference type="EMBL" id="GAX23153.1"/>
    </source>
</evidence>
<name>A0A1Z5KA64_FISSO</name>
<accession>A0A1Z5KA64</accession>
<feature type="region of interest" description="Disordered" evidence="1">
    <location>
        <begin position="1"/>
        <end position="37"/>
    </location>
</feature>
<keyword evidence="4" id="KW-1185">Reference proteome</keyword>
<proteinExistence type="predicted"/>
<evidence type="ECO:0000313" key="4">
    <source>
        <dbReference type="Proteomes" id="UP000198406"/>
    </source>
</evidence>
<evidence type="ECO:0008006" key="5">
    <source>
        <dbReference type="Google" id="ProtNLM"/>
    </source>
</evidence>
<gene>
    <name evidence="3" type="ORF">FisN_33Lu049</name>
</gene>
<dbReference type="InParanoid" id="A0A1Z5KA64"/>
<feature type="compositionally biased region" description="Basic residues" evidence="1">
    <location>
        <begin position="1"/>
        <end position="12"/>
    </location>
</feature>
<keyword evidence="2" id="KW-1133">Transmembrane helix</keyword>
<organism evidence="3 4">
    <name type="scientific">Fistulifera solaris</name>
    <name type="common">Oleaginous diatom</name>
    <dbReference type="NCBI Taxonomy" id="1519565"/>
    <lineage>
        <taxon>Eukaryota</taxon>
        <taxon>Sar</taxon>
        <taxon>Stramenopiles</taxon>
        <taxon>Ochrophyta</taxon>
        <taxon>Bacillariophyta</taxon>
        <taxon>Bacillariophyceae</taxon>
        <taxon>Bacillariophycidae</taxon>
        <taxon>Naviculales</taxon>
        <taxon>Naviculaceae</taxon>
        <taxon>Fistulifera</taxon>
    </lineage>
</organism>
<feature type="transmembrane region" description="Helical" evidence="2">
    <location>
        <begin position="43"/>
        <end position="63"/>
    </location>
</feature>
<feature type="compositionally biased region" description="Polar residues" evidence="1">
    <location>
        <begin position="22"/>
        <end position="32"/>
    </location>
</feature>
<dbReference type="Proteomes" id="UP000198406">
    <property type="component" value="Unassembled WGS sequence"/>
</dbReference>
<keyword evidence="2" id="KW-0472">Membrane</keyword>
<sequence length="370" mass="42407">MSSKTRQRRGKKQTAPPEATAIRNNASSSEPRQSTDEKTLSQIFWGHPLIVVLPYVMIPYLLYHAYHYVLLQRPELLSPFATLRPALAITEPRQVLIVGTMSSGTTQVAHELSTHFGLEVQHEVSDSTSYFCRDGTVSWFHGIRFLSPPASIERMAPLCVNFTQNMGFHPRMYAAQSCSSWQTWSACWMKSCFEVLQREWGCTQRPNHHCETPFRVTLWQVRHPLRTMESLTAKFCNGKSVHPSLVTFVEALFPSKQKPNTCLEWVAYYVLEYSQAMLLAHQRGDIVHWYRVEETSPCQVAALAGFLNDSSTVPQVAQKCRDNELLQQPMISTQYKINQNVTLTMSDFSNEYARRIKKLIQALGYTEDFK</sequence>
<protein>
    <recommendedName>
        <fullName evidence="5">Sulfotransferase domain-containing protein</fullName>
    </recommendedName>
</protein>
<dbReference type="AlphaFoldDB" id="A0A1Z5KA64"/>
<evidence type="ECO:0000256" key="1">
    <source>
        <dbReference type="SAM" id="MobiDB-lite"/>
    </source>
</evidence>
<dbReference type="EMBL" id="BDSP01000197">
    <property type="protein sequence ID" value="GAX23153.1"/>
    <property type="molecule type" value="Genomic_DNA"/>
</dbReference>
<evidence type="ECO:0000256" key="2">
    <source>
        <dbReference type="SAM" id="Phobius"/>
    </source>
</evidence>
<reference evidence="3 4" key="1">
    <citation type="journal article" date="2015" name="Plant Cell">
        <title>Oil accumulation by the oleaginous diatom Fistulifera solaris as revealed by the genome and transcriptome.</title>
        <authorList>
            <person name="Tanaka T."/>
            <person name="Maeda Y."/>
            <person name="Veluchamy A."/>
            <person name="Tanaka M."/>
            <person name="Abida H."/>
            <person name="Marechal E."/>
            <person name="Bowler C."/>
            <person name="Muto M."/>
            <person name="Sunaga Y."/>
            <person name="Tanaka M."/>
            <person name="Yoshino T."/>
            <person name="Taniguchi T."/>
            <person name="Fukuda Y."/>
            <person name="Nemoto M."/>
            <person name="Matsumoto M."/>
            <person name="Wong P.S."/>
            <person name="Aburatani S."/>
            <person name="Fujibuchi W."/>
        </authorList>
    </citation>
    <scope>NUCLEOTIDE SEQUENCE [LARGE SCALE GENOMIC DNA]</scope>
    <source>
        <strain evidence="3 4">JPCC DA0580</strain>
    </source>
</reference>
<comment type="caution">
    <text evidence="3">The sequence shown here is derived from an EMBL/GenBank/DDBJ whole genome shotgun (WGS) entry which is preliminary data.</text>
</comment>